<evidence type="ECO:0000313" key="1">
    <source>
        <dbReference type="EMBL" id="KAE8356459.1"/>
    </source>
</evidence>
<reference evidence="2" key="1">
    <citation type="submission" date="2019-04" db="EMBL/GenBank/DDBJ databases">
        <title>Friends and foes A comparative genomics studyof 23 Aspergillus species from section Flavi.</title>
        <authorList>
            <consortium name="DOE Joint Genome Institute"/>
            <person name="Kjaerbolling I."/>
            <person name="Vesth T."/>
            <person name="Frisvad J.C."/>
            <person name="Nybo J.L."/>
            <person name="Theobald S."/>
            <person name="Kildgaard S."/>
            <person name="Isbrandt T."/>
            <person name="Kuo A."/>
            <person name="Sato A."/>
            <person name="Lyhne E.K."/>
            <person name="Kogle M.E."/>
            <person name="Wiebenga A."/>
            <person name="Kun R.S."/>
            <person name="Lubbers R.J."/>
            <person name="Makela M.R."/>
            <person name="Barry K."/>
            <person name="Chovatia M."/>
            <person name="Clum A."/>
            <person name="Daum C."/>
            <person name="Haridas S."/>
            <person name="He G."/>
            <person name="LaButti K."/>
            <person name="Lipzen A."/>
            <person name="Mondo S."/>
            <person name="Riley R."/>
            <person name="Salamov A."/>
            <person name="Simmons B.A."/>
            <person name="Magnuson J.K."/>
            <person name="Henrissat B."/>
            <person name="Mortensen U.H."/>
            <person name="Larsen T.O."/>
            <person name="Devries R.P."/>
            <person name="Grigoriev I.V."/>
            <person name="Machida M."/>
            <person name="Baker S.E."/>
            <person name="Andersen M.R."/>
        </authorList>
    </citation>
    <scope>NUCLEOTIDE SEQUENCE [LARGE SCALE GENOMIC DNA]</scope>
    <source>
        <strain evidence="2">CBS 553.77</strain>
    </source>
</reference>
<dbReference type="Gene3D" id="3.30.200.20">
    <property type="entry name" value="Phosphorylase Kinase, domain 1"/>
    <property type="match status" value="1"/>
</dbReference>
<dbReference type="EMBL" id="ML739038">
    <property type="protein sequence ID" value="KAE8356459.1"/>
    <property type="molecule type" value="Genomic_DNA"/>
</dbReference>
<name>A0A5N6ZI60_9EURO</name>
<dbReference type="GO" id="GO:0005739">
    <property type="term" value="C:mitochondrion"/>
    <property type="evidence" value="ECO:0007669"/>
    <property type="project" value="TreeGrafter"/>
</dbReference>
<gene>
    <name evidence="1" type="ORF">BDV28DRAFT_145159</name>
</gene>
<keyword evidence="2" id="KW-1185">Reference proteome</keyword>
<dbReference type="PANTHER" id="PTHR36091">
    <property type="entry name" value="ALTERED INHERITANCE OF MITOCHONDRIA PROTEIN 9, MITOCHONDRIAL"/>
    <property type="match status" value="1"/>
</dbReference>
<dbReference type="InterPro" id="IPR011009">
    <property type="entry name" value="Kinase-like_dom_sf"/>
</dbReference>
<proteinExistence type="predicted"/>
<sequence>MLKDLIPDDPLFTYTSGRFLYNEAQRLHERYVRFDVAALETTITKHVGHGNVKSLVKLSEGGFNRVLVATMEDGFRAIIKIPYKISVPKTYATASEVATLTFLRSKGVPVPEVYGWSSTTENAVGAEYIIMEHASGVGADTRWFETTKYQKKALVTGIVDTEKKLFNIPFGSVGSLYFKKDLPSHWQGQLYQPGTPDNDRDSETYCIGPIADYMFWYGQRAKLELDRGPWSDPTQYLLAIANKEIMWIEQFGKPLECDFPHNTVFPGVNSHQDYLKLLKKYLAIAPYLLPKDPRDILNRPVIRHPDLTPSNVFVCPDTFNVTSIIDWQHTIISPLLLAAGYPKLFENPDPEPPTGLVPPKYPESYDTMSPEDKAHVDELIRRQSLFYLYRVFNGGLNKIHLKALQDPLILARQHLVDFASRQWSGNLMTLRGALMRMRDVWLHVPGKDDKLPCPIAFSQSEDEEQTKNEPMWYNLNALVHHWRDELGGLSEEGWVRTEQYDSAVARNESLRAEFSEGGSADELEKIERGWPFQDHEEFF</sequence>
<accession>A0A5N6ZI60</accession>
<keyword evidence="1" id="KW-0723">Serine/threonine-protein kinase</keyword>
<protein>
    <submittedName>
        <fullName evidence="1">Serine/threonine protein kinase</fullName>
    </submittedName>
</protein>
<dbReference type="AlphaFoldDB" id="A0A5N6ZI60"/>
<evidence type="ECO:0000313" key="2">
    <source>
        <dbReference type="Proteomes" id="UP000327118"/>
    </source>
</evidence>
<dbReference type="SUPFAM" id="SSF56112">
    <property type="entry name" value="Protein kinase-like (PK-like)"/>
    <property type="match status" value="1"/>
</dbReference>
<keyword evidence="1" id="KW-0808">Transferase</keyword>
<organism evidence="1 2">
    <name type="scientific">Aspergillus coremiiformis</name>
    <dbReference type="NCBI Taxonomy" id="138285"/>
    <lineage>
        <taxon>Eukaryota</taxon>
        <taxon>Fungi</taxon>
        <taxon>Dikarya</taxon>
        <taxon>Ascomycota</taxon>
        <taxon>Pezizomycotina</taxon>
        <taxon>Eurotiomycetes</taxon>
        <taxon>Eurotiomycetidae</taxon>
        <taxon>Eurotiales</taxon>
        <taxon>Aspergillaceae</taxon>
        <taxon>Aspergillus</taxon>
        <taxon>Aspergillus subgen. Circumdati</taxon>
    </lineage>
</organism>
<dbReference type="OrthoDB" id="10003767at2759"/>
<dbReference type="Proteomes" id="UP000327118">
    <property type="component" value="Unassembled WGS sequence"/>
</dbReference>
<dbReference type="InterPro" id="IPR051035">
    <property type="entry name" value="Mito_inheritance_9"/>
</dbReference>
<keyword evidence="1" id="KW-0418">Kinase</keyword>
<dbReference type="PANTHER" id="PTHR36091:SF2">
    <property type="entry name" value="AMINOGLYCOSIDE PHOSPHOTRANSFERASE DOMAIN-CONTAINING PROTEIN"/>
    <property type="match status" value="1"/>
</dbReference>
<dbReference type="GO" id="GO:0004674">
    <property type="term" value="F:protein serine/threonine kinase activity"/>
    <property type="evidence" value="ECO:0007669"/>
    <property type="project" value="UniProtKB-KW"/>
</dbReference>